<comment type="caution">
    <text evidence="3">The sequence shown here is derived from an EMBL/GenBank/DDBJ whole genome shotgun (WGS) entry which is preliminary data.</text>
</comment>
<dbReference type="EMBL" id="LQYN01000143">
    <property type="protein sequence ID" value="KYC88498.1"/>
    <property type="molecule type" value="Genomic_DNA"/>
</dbReference>
<proteinExistence type="predicted"/>
<protein>
    <recommendedName>
        <fullName evidence="2">TnsE C-terminal domain-containing protein</fullName>
    </recommendedName>
</protein>
<organism evidence="3 4">
    <name type="scientific">Heyndrickxia sporothermodurans</name>
    <dbReference type="NCBI Taxonomy" id="46224"/>
    <lineage>
        <taxon>Bacteria</taxon>
        <taxon>Bacillati</taxon>
        <taxon>Bacillota</taxon>
        <taxon>Bacilli</taxon>
        <taxon>Bacillales</taxon>
        <taxon>Bacillaceae</taxon>
        <taxon>Heyndrickxia</taxon>
    </lineage>
</organism>
<feature type="domain" description="TnsE C-terminal" evidence="2">
    <location>
        <begin position="393"/>
        <end position="506"/>
    </location>
</feature>
<evidence type="ECO:0000256" key="1">
    <source>
        <dbReference type="SAM" id="MobiDB-lite"/>
    </source>
</evidence>
<evidence type="ECO:0000313" key="3">
    <source>
        <dbReference type="EMBL" id="KYC88498.1"/>
    </source>
</evidence>
<dbReference type="Pfam" id="PF18623">
    <property type="entry name" value="TnsE_C"/>
    <property type="match status" value="1"/>
</dbReference>
<dbReference type="PATRIC" id="fig|46224.3.peg.1306"/>
<evidence type="ECO:0000259" key="2">
    <source>
        <dbReference type="Pfam" id="PF18623"/>
    </source>
</evidence>
<evidence type="ECO:0000313" key="4">
    <source>
        <dbReference type="Proteomes" id="UP000075666"/>
    </source>
</evidence>
<gene>
    <name evidence="3" type="ORF">B4102_4030</name>
</gene>
<dbReference type="InterPro" id="IPR041419">
    <property type="entry name" value="TnsE_C"/>
</dbReference>
<dbReference type="RefSeq" id="WP_066235740.1">
    <property type="nucleotide sequence ID" value="NZ_LQYN01000143.1"/>
</dbReference>
<dbReference type="OrthoDB" id="2574939at2"/>
<sequence>MIKILKIRPWPFKNETVTLHWIGNVKIENRQWLIQAAFVHRNECTIIELPIAALPLLRIGTPYYDGLPMQTQKKGMLFKIKVDNVKNGSVSKAIDVCRNLNYFLYKKPELMNQNIWSFQSGGATYHIPQTEMIRALFAINKTLTNALLRPNGLDLLVNKVSINQNRTAAIDFSDEIPGTIMTDDFARYFGWLYLHPEMKQSYSSVQSNSYAMMANGINLKGIPLEMTMPNTNEFNLTVRGMQRIDEILILEWLASDLADPPFTEINIQHKSVKKRVYTAEKRKNRLSKQEQSQEHVLNENNGERSREDANQPVIDLEPTQMAFRQSTIVNRIPKQEQKVNQGDEYISNSGQGGGVQQNVVGLDESIFGGKIAPIEFKTMEIADTYMNYGLDYFIEMIRYLAGYYTHMSVSVNFVFLPLGRKFSYLPDGRRRVCAIGKVSNGMKESFIIEVAVPDNRSLSMLIIPSLGSAHKSEIHIQGLLTKLVFNSGSWSNSFLKNQVHNKIRHYDETARNWAKRIIYYL</sequence>
<name>A0A150KKJ0_9BACI</name>
<accession>A0A150KKJ0</accession>
<feature type="region of interest" description="Disordered" evidence="1">
    <location>
        <begin position="282"/>
        <end position="311"/>
    </location>
</feature>
<dbReference type="AlphaFoldDB" id="A0A150KKJ0"/>
<feature type="compositionally biased region" description="Basic and acidic residues" evidence="1">
    <location>
        <begin position="282"/>
        <end position="309"/>
    </location>
</feature>
<keyword evidence="4" id="KW-1185">Reference proteome</keyword>
<dbReference type="STRING" id="46224.B4102_4030"/>
<dbReference type="Proteomes" id="UP000075666">
    <property type="component" value="Unassembled WGS sequence"/>
</dbReference>
<reference evidence="3 4" key="1">
    <citation type="submission" date="2016-01" db="EMBL/GenBank/DDBJ databases">
        <title>Genome Sequences of Twelve Sporeforming Bacillus Species Isolated from Foods.</title>
        <authorList>
            <person name="Berendsen E.M."/>
            <person name="Wells-Bennik M.H."/>
            <person name="Krawcyk A.O."/>
            <person name="De Jong A."/>
            <person name="Holsappel S."/>
            <person name="Eijlander R.T."/>
            <person name="Kuipers O.P."/>
        </authorList>
    </citation>
    <scope>NUCLEOTIDE SEQUENCE [LARGE SCALE GENOMIC DNA]</scope>
    <source>
        <strain evidence="3 4">B4102</strain>
    </source>
</reference>